<keyword evidence="5" id="KW-0998">Cell outer membrane</keyword>
<feature type="domain" description="POTRA" evidence="6">
    <location>
        <begin position="108"/>
        <end position="186"/>
    </location>
</feature>
<keyword evidence="2" id="KW-0812">Transmembrane</keyword>
<evidence type="ECO:0000256" key="3">
    <source>
        <dbReference type="ARBA" id="ARBA00022729"/>
    </source>
</evidence>
<name>A0A382BUP3_9ZZZZ</name>
<dbReference type="PROSITE" id="PS51779">
    <property type="entry name" value="POTRA"/>
    <property type="match status" value="2"/>
</dbReference>
<reference evidence="7" key="1">
    <citation type="submission" date="2018-05" db="EMBL/GenBank/DDBJ databases">
        <authorList>
            <person name="Lanie J.A."/>
            <person name="Ng W.-L."/>
            <person name="Kazmierczak K.M."/>
            <person name="Andrzejewski T.M."/>
            <person name="Davidsen T.M."/>
            <person name="Wayne K.J."/>
            <person name="Tettelin H."/>
            <person name="Glass J.I."/>
            <person name="Rusch D."/>
            <person name="Podicherti R."/>
            <person name="Tsui H.-C.T."/>
            <person name="Winkler M.E."/>
        </authorList>
    </citation>
    <scope>NUCLEOTIDE SEQUENCE</scope>
</reference>
<evidence type="ECO:0000259" key="6">
    <source>
        <dbReference type="PROSITE" id="PS51779"/>
    </source>
</evidence>
<dbReference type="PANTHER" id="PTHR12815:SF47">
    <property type="entry name" value="TRANSLOCATION AND ASSEMBLY MODULE SUBUNIT TAMA"/>
    <property type="match status" value="1"/>
</dbReference>
<dbReference type="PANTHER" id="PTHR12815">
    <property type="entry name" value="SORTING AND ASSEMBLY MACHINERY SAMM50 PROTEIN FAMILY MEMBER"/>
    <property type="match status" value="1"/>
</dbReference>
<evidence type="ECO:0000256" key="4">
    <source>
        <dbReference type="ARBA" id="ARBA00023136"/>
    </source>
</evidence>
<keyword evidence="4" id="KW-0472">Membrane</keyword>
<evidence type="ECO:0000256" key="2">
    <source>
        <dbReference type="ARBA" id="ARBA00022692"/>
    </source>
</evidence>
<dbReference type="EMBL" id="UINC01031329">
    <property type="protein sequence ID" value="SVB17192.1"/>
    <property type="molecule type" value="Genomic_DNA"/>
</dbReference>
<feature type="non-terminal residue" evidence="7">
    <location>
        <position position="394"/>
    </location>
</feature>
<feature type="domain" description="POTRA" evidence="6">
    <location>
        <begin position="281"/>
        <end position="359"/>
    </location>
</feature>
<keyword evidence="3" id="KW-0732">Signal</keyword>
<dbReference type="InterPro" id="IPR010827">
    <property type="entry name" value="BamA/TamA_POTRA"/>
</dbReference>
<dbReference type="InterPro" id="IPR034746">
    <property type="entry name" value="POTRA"/>
</dbReference>
<gene>
    <name evidence="7" type="ORF">METZ01_LOCUS170046</name>
</gene>
<evidence type="ECO:0000313" key="7">
    <source>
        <dbReference type="EMBL" id="SVB17192.1"/>
    </source>
</evidence>
<evidence type="ECO:0000256" key="5">
    <source>
        <dbReference type="ARBA" id="ARBA00023237"/>
    </source>
</evidence>
<dbReference type="AlphaFoldDB" id="A0A382BUP3"/>
<evidence type="ECO:0000256" key="1">
    <source>
        <dbReference type="ARBA" id="ARBA00004370"/>
    </source>
</evidence>
<accession>A0A382BUP3</accession>
<sequence>MSTNIRILGFACCILMGWVAFSAAQVDPTGKRIAEIRITIEGPRTIGESFIRENLQVEVGAEYHLSAVDKSIRNLMATGTVDDVRVFLDTVQPDPASVVLAFRVTTKPRIGEIRFEGNDELSRRKLAKSIGSEAGELLDEAMIKSDERAVRELYLDKGFWNSRVESEILRDEGARSATVVFRIVENESRKIRKIVFEGNKHLSSRFLRKQIETAPWRFWRFWSKRSKYRPSVLEEDLEVLRKVYRDEGFLDIVIVESGVEIVRRGNSALDLVINLVEGERSYAGKINATGNAVLSSEDILEEVRLREGDVYSPSLLGEDRNRIRKRYGEDGYLDARVIAIRKPNLETGRIDVTFDVTENNKFTVNSILVRGNDKTRTIAIVRELALAPSEIFDL</sequence>
<comment type="subcellular location">
    <subcellularLocation>
        <location evidence="1">Membrane</location>
    </subcellularLocation>
</comment>
<organism evidence="7">
    <name type="scientific">marine metagenome</name>
    <dbReference type="NCBI Taxonomy" id="408172"/>
    <lineage>
        <taxon>unclassified sequences</taxon>
        <taxon>metagenomes</taxon>
        <taxon>ecological metagenomes</taxon>
    </lineage>
</organism>
<dbReference type="Pfam" id="PF07244">
    <property type="entry name" value="POTRA"/>
    <property type="match status" value="3"/>
</dbReference>
<dbReference type="InterPro" id="IPR039910">
    <property type="entry name" value="D15-like"/>
</dbReference>
<dbReference type="Gene3D" id="3.10.20.310">
    <property type="entry name" value="membrane protein fhac"/>
    <property type="match status" value="4"/>
</dbReference>
<proteinExistence type="predicted"/>
<protein>
    <recommendedName>
        <fullName evidence="6">POTRA domain-containing protein</fullName>
    </recommendedName>
</protein>
<dbReference type="GO" id="GO:0019867">
    <property type="term" value="C:outer membrane"/>
    <property type="evidence" value="ECO:0007669"/>
    <property type="project" value="InterPro"/>
</dbReference>